<keyword evidence="2 7" id="KW-0285">Flavoprotein</keyword>
<dbReference type="PIRSF" id="PIRSF000232">
    <property type="entry name" value="YdjA"/>
    <property type="match status" value="1"/>
</dbReference>
<dbReference type="InterPro" id="IPR026021">
    <property type="entry name" value="YdjA-like"/>
</dbReference>
<evidence type="ECO:0000259" key="10">
    <source>
        <dbReference type="Pfam" id="PF00881"/>
    </source>
</evidence>
<accession>A0A939MLH7</accession>
<dbReference type="AlphaFoldDB" id="A0A939MLH7"/>
<evidence type="ECO:0000313" key="11">
    <source>
        <dbReference type="EMBL" id="MBO1900636.1"/>
    </source>
</evidence>
<evidence type="ECO:0000256" key="3">
    <source>
        <dbReference type="ARBA" id="ARBA00022643"/>
    </source>
</evidence>
<evidence type="ECO:0000256" key="1">
    <source>
        <dbReference type="ARBA" id="ARBA00007118"/>
    </source>
</evidence>
<evidence type="ECO:0000256" key="5">
    <source>
        <dbReference type="ARBA" id="ARBA00023002"/>
    </source>
</evidence>
<keyword evidence="3 7" id="KW-0288">FMN</keyword>
<evidence type="ECO:0000256" key="7">
    <source>
        <dbReference type="PIRNR" id="PIRNR000232"/>
    </source>
</evidence>
<keyword evidence="4 7" id="KW-0521">NADP</keyword>
<evidence type="ECO:0000256" key="9">
    <source>
        <dbReference type="SAM" id="MobiDB-lite"/>
    </source>
</evidence>
<proteinExistence type="inferred from homology"/>
<dbReference type="InterPro" id="IPR000415">
    <property type="entry name" value="Nitroreductase-like"/>
</dbReference>
<evidence type="ECO:0000313" key="12">
    <source>
        <dbReference type="Proteomes" id="UP000664382"/>
    </source>
</evidence>
<dbReference type="EC" id="1.-.-.-" evidence="7"/>
<dbReference type="PANTHER" id="PTHR43821">
    <property type="entry name" value="NAD(P)H NITROREDUCTASE YDJA-RELATED"/>
    <property type="match status" value="1"/>
</dbReference>
<keyword evidence="6 7" id="KW-0520">NAD</keyword>
<feature type="compositionally biased region" description="Basic and acidic residues" evidence="9">
    <location>
        <begin position="177"/>
        <end position="188"/>
    </location>
</feature>
<gene>
    <name evidence="11" type="ORF">J4H92_01575</name>
</gene>
<dbReference type="SUPFAM" id="SSF55469">
    <property type="entry name" value="FMN-dependent nitroreductase-like"/>
    <property type="match status" value="1"/>
</dbReference>
<feature type="region of interest" description="Disordered" evidence="9">
    <location>
        <begin position="168"/>
        <end position="188"/>
    </location>
</feature>
<dbReference type="InterPro" id="IPR052530">
    <property type="entry name" value="NAD(P)H_nitroreductase"/>
</dbReference>
<reference evidence="11" key="1">
    <citation type="submission" date="2021-03" db="EMBL/GenBank/DDBJ databases">
        <title>Leucobacter chromiisoli sp. nov., isolated from chromium-containing soil of chemical plant.</title>
        <authorList>
            <person name="Xu Z."/>
        </authorList>
    </citation>
    <scope>NUCLEOTIDE SEQUENCE</scope>
    <source>
        <strain evidence="11">S27</strain>
    </source>
</reference>
<name>A0A939MLH7_9MICO</name>
<dbReference type="PANTHER" id="PTHR43821:SF1">
    <property type="entry name" value="NAD(P)H NITROREDUCTASE YDJA-RELATED"/>
    <property type="match status" value="1"/>
</dbReference>
<keyword evidence="5 7" id="KW-0560">Oxidoreductase</keyword>
<dbReference type="RefSeq" id="WP_208095273.1">
    <property type="nucleotide sequence ID" value="NZ_JAGDYM010000003.1"/>
</dbReference>
<protein>
    <recommendedName>
        <fullName evidence="7">Putative NAD(P)H nitroreductase</fullName>
        <ecNumber evidence="7">1.-.-.-</ecNumber>
    </recommendedName>
</protein>
<evidence type="ECO:0000256" key="2">
    <source>
        <dbReference type="ARBA" id="ARBA00022630"/>
    </source>
</evidence>
<dbReference type="GO" id="GO:0016491">
    <property type="term" value="F:oxidoreductase activity"/>
    <property type="evidence" value="ECO:0007669"/>
    <property type="project" value="UniProtKB-UniRule"/>
</dbReference>
<organism evidence="11 12">
    <name type="scientific">Leucobacter weissii</name>
    <dbReference type="NCBI Taxonomy" id="1983706"/>
    <lineage>
        <taxon>Bacteria</taxon>
        <taxon>Bacillati</taxon>
        <taxon>Actinomycetota</taxon>
        <taxon>Actinomycetes</taxon>
        <taxon>Micrococcales</taxon>
        <taxon>Microbacteriaceae</taxon>
        <taxon>Leucobacter</taxon>
    </lineage>
</organism>
<dbReference type="InterPro" id="IPR029479">
    <property type="entry name" value="Nitroreductase"/>
</dbReference>
<sequence>MTDPTDPSTPGALRAVRARRSHSRVTEDAPERSELEGLVSALASVADHSGLRPWRIIEWRGDERRRLGRALAKAGGMSREKGIAKATRAPLVLAIVVSPRPSKKVPVWEQEAVASGAAHLLSLLLDEAGWGVIWRTGSPARSKAARRAHRLDKHEYLLGWLYVGGIPERSRKPKPRKPLDLARHLSTP</sequence>
<feature type="binding site" evidence="8">
    <location>
        <position position="48"/>
    </location>
    <ligand>
        <name>FMN</name>
        <dbReference type="ChEBI" id="CHEBI:58210"/>
        <note>ligand shared between dimeric partners</note>
    </ligand>
</feature>
<comment type="cofactor">
    <cofactor evidence="8">
        <name>FMN</name>
        <dbReference type="ChEBI" id="CHEBI:58210"/>
    </cofactor>
    <text evidence="8">Binds 1 FMN per subunit.</text>
</comment>
<comment type="caution">
    <text evidence="11">The sequence shown here is derived from an EMBL/GenBank/DDBJ whole genome shotgun (WGS) entry which is preliminary data.</text>
</comment>
<feature type="binding site" description="in other chain" evidence="8">
    <location>
        <begin position="134"/>
        <end position="136"/>
    </location>
    <ligand>
        <name>FMN</name>
        <dbReference type="ChEBI" id="CHEBI:58210"/>
        <note>ligand shared between dimeric partners</note>
    </ligand>
</feature>
<keyword evidence="12" id="KW-1185">Reference proteome</keyword>
<feature type="binding site" description="in other chain" evidence="8">
    <location>
        <begin position="19"/>
        <end position="21"/>
    </location>
    <ligand>
        <name>FMN</name>
        <dbReference type="ChEBI" id="CHEBI:58210"/>
        <note>ligand shared between dimeric partners</note>
    </ligand>
</feature>
<dbReference type="Proteomes" id="UP000664382">
    <property type="component" value="Unassembled WGS sequence"/>
</dbReference>
<comment type="similarity">
    <text evidence="1 7">Belongs to the nitroreductase family.</text>
</comment>
<evidence type="ECO:0000256" key="6">
    <source>
        <dbReference type="ARBA" id="ARBA00023027"/>
    </source>
</evidence>
<dbReference type="Gene3D" id="3.40.109.10">
    <property type="entry name" value="NADH Oxidase"/>
    <property type="match status" value="1"/>
</dbReference>
<feature type="domain" description="Nitroreductase" evidence="10">
    <location>
        <begin position="16"/>
        <end position="164"/>
    </location>
</feature>
<dbReference type="Pfam" id="PF00881">
    <property type="entry name" value="Nitroreductase"/>
    <property type="match status" value="1"/>
</dbReference>
<evidence type="ECO:0000256" key="8">
    <source>
        <dbReference type="PIRSR" id="PIRSR000232-1"/>
    </source>
</evidence>
<evidence type="ECO:0000256" key="4">
    <source>
        <dbReference type="ARBA" id="ARBA00022857"/>
    </source>
</evidence>
<feature type="region of interest" description="Disordered" evidence="9">
    <location>
        <begin position="1"/>
        <end position="32"/>
    </location>
</feature>
<dbReference type="EMBL" id="JAGDYM010000003">
    <property type="protein sequence ID" value="MBO1900636.1"/>
    <property type="molecule type" value="Genomic_DNA"/>
</dbReference>